<dbReference type="SUPFAM" id="SSF55347">
    <property type="entry name" value="Glyceraldehyde-3-phosphate dehydrogenase-like, C-terminal domain"/>
    <property type="match status" value="1"/>
</dbReference>
<gene>
    <name evidence="5" type="primary">phtD</name>
    <name evidence="5" type="ORF">AK812_SmicGene43043</name>
</gene>
<proteinExistence type="inferred from homology"/>
<dbReference type="Gene3D" id="3.40.190.10">
    <property type="entry name" value="Periplasmic binding protein-like II"/>
    <property type="match status" value="1"/>
</dbReference>
<feature type="domain" description="Gfo/Idh/MocA-like oxidoreductase N-terminal" evidence="2">
    <location>
        <begin position="10"/>
        <end position="106"/>
    </location>
</feature>
<dbReference type="GO" id="GO:0000166">
    <property type="term" value="F:nucleotide binding"/>
    <property type="evidence" value="ECO:0007669"/>
    <property type="project" value="InterPro"/>
</dbReference>
<evidence type="ECO:0000259" key="4">
    <source>
        <dbReference type="Pfam" id="PF22725"/>
    </source>
</evidence>
<dbReference type="Gene3D" id="3.40.50.720">
    <property type="entry name" value="NAD(P)-binding Rossmann-like Domain"/>
    <property type="match status" value="1"/>
</dbReference>
<feature type="domain" description="SsuA/THI5-like" evidence="3">
    <location>
        <begin position="440"/>
        <end position="497"/>
    </location>
</feature>
<comment type="caution">
    <text evidence="5">The sequence shown here is derived from an EMBL/GenBank/DDBJ whole genome shotgun (WGS) entry which is preliminary data.</text>
</comment>
<dbReference type="InterPro" id="IPR000683">
    <property type="entry name" value="Gfo/Idh/MocA-like_OxRdtase_N"/>
</dbReference>
<protein>
    <submittedName>
        <fullName evidence="5">4,5-dihydroxyphthalate decarboxylase</fullName>
    </submittedName>
</protein>
<dbReference type="Pfam" id="PF09084">
    <property type="entry name" value="NMT1"/>
    <property type="match status" value="1"/>
</dbReference>
<dbReference type="Proteomes" id="UP000186817">
    <property type="component" value="Unassembled WGS sequence"/>
</dbReference>
<dbReference type="Pfam" id="PF01408">
    <property type="entry name" value="GFO_IDH_MocA"/>
    <property type="match status" value="1"/>
</dbReference>
<dbReference type="AlphaFoldDB" id="A0A1Q9C235"/>
<dbReference type="InterPro" id="IPR036291">
    <property type="entry name" value="NAD(P)-bd_dom_sf"/>
</dbReference>
<dbReference type="SUPFAM" id="SSF51735">
    <property type="entry name" value="NAD(P)-binding Rossmann-fold domains"/>
    <property type="match status" value="1"/>
</dbReference>
<sequence>MLMVPTFDVDPRVKLIAAAAPREQSRAAFETEYGGKSYETVEELCADPSVEAIYIATPHQMHVDHVLAAASAGKHVLVEKPLAISMADAEKMITATRQAGVHLIVGPSHSFDPPVELAARLIESGEFGRLRMIQALNYTDFLYRPRRPEELRTDEGGGVLFSQAIHQIDVVRRLAGGIAEKIYAMTGAWDSKRPTEGAFSALMTFETGCIANLTYSGYAHFDSDIWMNNVGELGQPKTPGSYGGARRALMDLTPEDEVRLKTTRTFGNGTTIQAKHNEHFGPVIALCDRADLKLMPDGIEVFGDTRRSFIEAQFGPAPRRTVIDALVAAVREDVPPVQSGEWGLASLEVCHAILMSNLKLSLAMGNYDRTRAIVDGRVQIDGVDPIPMLLSPEEMFFRAFRHHAFDISELSLSSYSISVARGDPHYVAIPVFLSRAFRHTSVYIRTDKGIEKPGDLKGKRIGIAEYQLSANVWVRGILEEEHGVKPSDIIWVRGGMDTPGRPEKIKVQLPDDIVMEEAPEGSTLNGMLAAGEIDGFVGPRWPRCFSEGHPHVGRLFSDSISAAEAYFQRTRIFPIMHVLGVRRSLAEEYPFLPAALLKAFTQSKRLAEDALSDTSATKVTMPFVEDNLNRVHTLMGNDPWSYGVAENSHVLNRFLDYHASQGLSPRRVEIEELFHPSTLVETPNGLAYIQLTHIHPSYPPVVKFLKGPYESRPENVAVLTAENAPLAMVPLSAVLKKLELKHSRVGNAEIPHSERKFPIFRMPIRGKKGEIIYWWFWDGRGLTFSSDLMEAQENLPLREIMSSERFMEQLVTNAR</sequence>
<name>A0A1Q9C235_SYMMI</name>
<evidence type="ECO:0000259" key="2">
    <source>
        <dbReference type="Pfam" id="PF01408"/>
    </source>
</evidence>
<dbReference type="InterPro" id="IPR055170">
    <property type="entry name" value="GFO_IDH_MocA-like_dom"/>
</dbReference>
<evidence type="ECO:0000256" key="1">
    <source>
        <dbReference type="ARBA" id="ARBA00010928"/>
    </source>
</evidence>
<dbReference type="SUPFAM" id="SSF53850">
    <property type="entry name" value="Periplasmic binding protein-like II"/>
    <property type="match status" value="1"/>
</dbReference>
<evidence type="ECO:0000313" key="5">
    <source>
        <dbReference type="EMBL" id="OLP76960.1"/>
    </source>
</evidence>
<comment type="similarity">
    <text evidence="1">Belongs to the Gfo/Idh/MocA family.</text>
</comment>
<dbReference type="PANTHER" id="PTHR43377">
    <property type="entry name" value="BILIVERDIN REDUCTASE A"/>
    <property type="match status" value="1"/>
</dbReference>
<reference evidence="5 6" key="1">
    <citation type="submission" date="2016-02" db="EMBL/GenBank/DDBJ databases">
        <title>Genome analysis of coral dinoflagellate symbionts highlights evolutionary adaptations to a symbiotic lifestyle.</title>
        <authorList>
            <person name="Aranda M."/>
            <person name="Li Y."/>
            <person name="Liew Y.J."/>
            <person name="Baumgarten S."/>
            <person name="Simakov O."/>
            <person name="Wilson M."/>
            <person name="Piel J."/>
            <person name="Ashoor H."/>
            <person name="Bougouffa S."/>
            <person name="Bajic V.B."/>
            <person name="Ryu T."/>
            <person name="Ravasi T."/>
            <person name="Bayer T."/>
            <person name="Micklem G."/>
            <person name="Kim H."/>
            <person name="Bhak J."/>
            <person name="Lajeunesse T.C."/>
            <person name="Voolstra C.R."/>
        </authorList>
    </citation>
    <scope>NUCLEOTIDE SEQUENCE [LARGE SCALE GENOMIC DNA]</scope>
    <source>
        <strain evidence="5 6">CCMP2467</strain>
    </source>
</reference>
<evidence type="ECO:0000313" key="6">
    <source>
        <dbReference type="Proteomes" id="UP000186817"/>
    </source>
</evidence>
<dbReference type="InterPro" id="IPR015168">
    <property type="entry name" value="SsuA/THI5"/>
</dbReference>
<organism evidence="5 6">
    <name type="scientific">Symbiodinium microadriaticum</name>
    <name type="common">Dinoflagellate</name>
    <name type="synonym">Zooxanthella microadriatica</name>
    <dbReference type="NCBI Taxonomy" id="2951"/>
    <lineage>
        <taxon>Eukaryota</taxon>
        <taxon>Sar</taxon>
        <taxon>Alveolata</taxon>
        <taxon>Dinophyceae</taxon>
        <taxon>Suessiales</taxon>
        <taxon>Symbiodiniaceae</taxon>
        <taxon>Symbiodinium</taxon>
    </lineage>
</organism>
<dbReference type="OrthoDB" id="2129491at2759"/>
<dbReference type="EMBL" id="LSRX01001877">
    <property type="protein sequence ID" value="OLP76960.1"/>
    <property type="molecule type" value="Genomic_DNA"/>
</dbReference>
<evidence type="ECO:0000259" key="3">
    <source>
        <dbReference type="Pfam" id="PF09084"/>
    </source>
</evidence>
<keyword evidence="6" id="KW-1185">Reference proteome</keyword>
<accession>A0A1Q9C235</accession>
<dbReference type="PANTHER" id="PTHR43377:SF1">
    <property type="entry name" value="BILIVERDIN REDUCTASE A"/>
    <property type="match status" value="1"/>
</dbReference>
<feature type="domain" description="GFO/IDH/MocA-like oxidoreductase" evidence="4">
    <location>
        <begin position="117"/>
        <end position="234"/>
    </location>
</feature>
<dbReference type="InterPro" id="IPR051450">
    <property type="entry name" value="Gfo/Idh/MocA_Oxidoreductases"/>
</dbReference>
<dbReference type="Gene3D" id="3.30.360.10">
    <property type="entry name" value="Dihydrodipicolinate Reductase, domain 2"/>
    <property type="match status" value="1"/>
</dbReference>
<dbReference type="Pfam" id="PF22725">
    <property type="entry name" value="GFO_IDH_MocA_C3"/>
    <property type="match status" value="1"/>
</dbReference>